<evidence type="ECO:0000313" key="1">
    <source>
        <dbReference type="EMBL" id="KAI3805520.1"/>
    </source>
</evidence>
<protein>
    <submittedName>
        <fullName evidence="1">Uncharacterized protein</fullName>
    </submittedName>
</protein>
<evidence type="ECO:0000313" key="2">
    <source>
        <dbReference type="Proteomes" id="UP001056120"/>
    </source>
</evidence>
<reference evidence="2" key="1">
    <citation type="journal article" date="2022" name="Mol. Ecol. Resour.">
        <title>The genomes of chicory, endive, great burdock and yacon provide insights into Asteraceae palaeo-polyploidization history and plant inulin production.</title>
        <authorList>
            <person name="Fan W."/>
            <person name="Wang S."/>
            <person name="Wang H."/>
            <person name="Wang A."/>
            <person name="Jiang F."/>
            <person name="Liu H."/>
            <person name="Zhao H."/>
            <person name="Xu D."/>
            <person name="Zhang Y."/>
        </authorList>
    </citation>
    <scope>NUCLEOTIDE SEQUENCE [LARGE SCALE GENOMIC DNA]</scope>
    <source>
        <strain evidence="2">cv. Yunnan</strain>
    </source>
</reference>
<comment type="caution">
    <text evidence="1">The sequence shown here is derived from an EMBL/GenBank/DDBJ whole genome shotgun (WGS) entry which is preliminary data.</text>
</comment>
<dbReference type="EMBL" id="CM042026">
    <property type="protein sequence ID" value="KAI3805520.1"/>
    <property type="molecule type" value="Genomic_DNA"/>
</dbReference>
<gene>
    <name evidence="1" type="ORF">L1987_27970</name>
</gene>
<reference evidence="1 2" key="2">
    <citation type="journal article" date="2022" name="Mol. Ecol. Resour.">
        <title>The genomes of chicory, endive, great burdock and yacon provide insights into Asteraceae paleo-polyploidization history and plant inulin production.</title>
        <authorList>
            <person name="Fan W."/>
            <person name="Wang S."/>
            <person name="Wang H."/>
            <person name="Wang A."/>
            <person name="Jiang F."/>
            <person name="Liu H."/>
            <person name="Zhao H."/>
            <person name="Xu D."/>
            <person name="Zhang Y."/>
        </authorList>
    </citation>
    <scope>NUCLEOTIDE SEQUENCE [LARGE SCALE GENOMIC DNA]</scope>
    <source>
        <strain evidence="2">cv. Yunnan</strain>
        <tissue evidence="1">Leaves</tissue>
    </source>
</reference>
<sequence length="978" mass="110283">MVVGHWGIDQVLMKITSEYVKKSSKRTKAGRTKEENGKFMPLPVRERGEGKFSQYAREGKLATTILFLAVRKEPNPNVSRSDLVFDFNSLRWLWLSDSDLGDILPILDITFALCLGSPPYSAFLEPERELQERTRDFRERLKALCSTQRASDGDTGPRSSITRPTIPNTNFWQIPSHVMSTITHATQFHGLEDEDAPGHLSRFARICDTFNITGVSKDAIYLRLFPFSLSAHASTWLDTLPDNSITTWEDLEAKFFKKYYPPSRATRLRDQIHSFRMDPDDPYHMVWERFNAFLSRCPQHGRHIMERLEPDECEEMFESFAQAEQKHPHSVRNSIPTAIAPASSPRGVHQFTPETSLAAALASMANEIKELKLSSQRCQVCKGGHDTRDCPVNNQEHVSFTSNQNRGYNNYNSFGSGWRSGNNPSRFNAHQQQYGGTDGEQILDSRDTLLKNQQSAFQDLQRTVGDIAQSLKDLQGGPSSSSNVSVMAVLVRSVEKKEVVEDDSHSIEYGIPSVEEVKKGNGEEEGVEIKSPEVDLSRIPYPARVLPYKNAREYGTFLDMFKQLKVNLLLIEVLQHMPKYGKFLKDLLSNKKKLEGISKVSLSEQCSAVVQNQFPEKLPDSGRFTIPCLLGSLPLNHALADMGASINLMSYSVYKHLDLGEPQPTRMSISLADHSVKYPRGVVENLLVKVGKFAFPMYFVILDMEVDDRVPLILGRPFLRTAKAMIDVFDGKLTLRVGDESVIFDAMKSVKDVGEHSHFVCILDALMDDHRDYDPEREIDEPAPNLGEISDWALELEGLLDEPDDYGNEVLDDLLEMIAEFEDVIGTTPSVGKLVASIEDPDDPGEGLEVPFIENLITEPLPSTIVLSEGRVAEPTPSSDYPRSRPPRKRTRELIDLGNLDRVHTPSVGTSRGDKLLGYLMHIIFGPGRYKLWWKDLSDRGPLFDRSSCLLEMWRTGRLRRVKAVPVSIKEKPPDRLA</sequence>
<accession>A0ACB9IDQ3</accession>
<proteinExistence type="predicted"/>
<organism evidence="1 2">
    <name type="scientific">Smallanthus sonchifolius</name>
    <dbReference type="NCBI Taxonomy" id="185202"/>
    <lineage>
        <taxon>Eukaryota</taxon>
        <taxon>Viridiplantae</taxon>
        <taxon>Streptophyta</taxon>
        <taxon>Embryophyta</taxon>
        <taxon>Tracheophyta</taxon>
        <taxon>Spermatophyta</taxon>
        <taxon>Magnoliopsida</taxon>
        <taxon>eudicotyledons</taxon>
        <taxon>Gunneridae</taxon>
        <taxon>Pentapetalae</taxon>
        <taxon>asterids</taxon>
        <taxon>campanulids</taxon>
        <taxon>Asterales</taxon>
        <taxon>Asteraceae</taxon>
        <taxon>Asteroideae</taxon>
        <taxon>Heliantheae alliance</taxon>
        <taxon>Millerieae</taxon>
        <taxon>Smallanthus</taxon>
    </lineage>
</organism>
<dbReference type="Proteomes" id="UP001056120">
    <property type="component" value="Linkage Group LG09"/>
</dbReference>
<name>A0ACB9IDQ3_9ASTR</name>
<keyword evidence="2" id="KW-1185">Reference proteome</keyword>